<evidence type="ECO:0000313" key="4">
    <source>
        <dbReference type="Proteomes" id="UP001302719"/>
    </source>
</evidence>
<protein>
    <submittedName>
        <fullName evidence="3">Uncharacterized protein</fullName>
    </submittedName>
</protein>
<feature type="chain" id="PRO_5041667007" evidence="2">
    <location>
        <begin position="27"/>
        <end position="245"/>
    </location>
</feature>
<organism evidence="3 4">
    <name type="scientific">Candidatus Nitrospira allomarina</name>
    <dbReference type="NCBI Taxonomy" id="3020900"/>
    <lineage>
        <taxon>Bacteria</taxon>
        <taxon>Pseudomonadati</taxon>
        <taxon>Nitrospirota</taxon>
        <taxon>Nitrospiria</taxon>
        <taxon>Nitrospirales</taxon>
        <taxon>Nitrospiraceae</taxon>
        <taxon>Nitrospira</taxon>
    </lineage>
</organism>
<feature type="region of interest" description="Disordered" evidence="1">
    <location>
        <begin position="220"/>
        <end position="245"/>
    </location>
</feature>
<feature type="signal peptide" evidence="2">
    <location>
        <begin position="1"/>
        <end position="26"/>
    </location>
</feature>
<dbReference type="RefSeq" id="WP_312646546.1">
    <property type="nucleotide sequence ID" value="NZ_CP116967.1"/>
</dbReference>
<proteinExistence type="predicted"/>
<evidence type="ECO:0000256" key="1">
    <source>
        <dbReference type="SAM" id="MobiDB-lite"/>
    </source>
</evidence>
<gene>
    <name evidence="3" type="ORF">PP769_08190</name>
</gene>
<dbReference type="AlphaFoldDB" id="A0AA96GDQ2"/>
<name>A0AA96GDQ2_9BACT</name>
<dbReference type="KEGG" id="nall:PP769_08190"/>
<dbReference type="EMBL" id="CP116967">
    <property type="protein sequence ID" value="WNM59721.1"/>
    <property type="molecule type" value="Genomic_DNA"/>
</dbReference>
<keyword evidence="2" id="KW-0732">Signal</keyword>
<sequence>MRIKKITMQLTLVTMFLLTGCGGVQSGQTTVLRGSQLPEQQRWKVSTNAVLPLNVVTNGSHVTLNTIGVLRAIDQLPGKAYMWFYKDIPFDFETGFSIEFTLQVHKVEQPHNFLDAGIMFYGSVDISDGIFAEGPRSHMIFFDEDAIGWGDEKGTFKMDTTDTFHTYTLTVEVGRFAKVYVDGKLALKRNDWVGIPRIGFGDMTNDDGVNGKFSIGDIIVTSDPQRSPSRPAPRRQLIPPSRRGG</sequence>
<reference evidence="3 4" key="1">
    <citation type="submission" date="2023-01" db="EMBL/GenBank/DDBJ databases">
        <title>Cultivation and genomic characterization of new, ubiquitous marine nitrite-oxidizing bacteria from the Nitrospirales.</title>
        <authorList>
            <person name="Mueller A.J."/>
            <person name="Daebeler A."/>
            <person name="Herbold C.W."/>
            <person name="Kirkegaard R.H."/>
            <person name="Daims H."/>
        </authorList>
    </citation>
    <scope>NUCLEOTIDE SEQUENCE [LARGE SCALE GENOMIC DNA]</scope>
    <source>
        <strain evidence="3 4">VA</strain>
    </source>
</reference>
<dbReference type="PROSITE" id="PS51257">
    <property type="entry name" value="PROKAR_LIPOPROTEIN"/>
    <property type="match status" value="1"/>
</dbReference>
<dbReference type="Proteomes" id="UP001302719">
    <property type="component" value="Chromosome"/>
</dbReference>
<accession>A0AA96GDQ2</accession>
<keyword evidence="4" id="KW-1185">Reference proteome</keyword>
<evidence type="ECO:0000313" key="3">
    <source>
        <dbReference type="EMBL" id="WNM59721.1"/>
    </source>
</evidence>
<evidence type="ECO:0000256" key="2">
    <source>
        <dbReference type="SAM" id="SignalP"/>
    </source>
</evidence>